<evidence type="ECO:0000313" key="1">
    <source>
        <dbReference type="EMBL" id="KPC52244.1"/>
    </source>
</evidence>
<dbReference type="EMBL" id="LAQT01000010">
    <property type="protein sequence ID" value="KPC52244.1"/>
    <property type="molecule type" value="Genomic_DNA"/>
</dbReference>
<dbReference type="Proteomes" id="UP000037939">
    <property type="component" value="Unassembled WGS sequence"/>
</dbReference>
<organism evidence="1 2">
    <name type="scientific">Amantichitinum ursilacus</name>
    <dbReference type="NCBI Taxonomy" id="857265"/>
    <lineage>
        <taxon>Bacteria</taxon>
        <taxon>Pseudomonadati</taxon>
        <taxon>Pseudomonadota</taxon>
        <taxon>Betaproteobacteria</taxon>
        <taxon>Neisseriales</taxon>
        <taxon>Chitinibacteraceae</taxon>
        <taxon>Amantichitinum</taxon>
    </lineage>
</organism>
<name>A0A0N1JSB4_9NEIS</name>
<accession>A0A0N1JSB4</accession>
<dbReference type="AlphaFoldDB" id="A0A0N1JSB4"/>
<reference evidence="1 2" key="1">
    <citation type="submission" date="2015-07" db="EMBL/GenBank/DDBJ databases">
        <title>Draft genome sequence of the Amantichitinum ursilacus IGB-41, a new chitin-degrading bacterium.</title>
        <authorList>
            <person name="Kirstahler P."/>
            <person name="Guenther M."/>
            <person name="Grumaz C."/>
            <person name="Rupp S."/>
            <person name="Zibek S."/>
            <person name="Sohn K."/>
        </authorList>
    </citation>
    <scope>NUCLEOTIDE SEQUENCE [LARGE SCALE GENOMIC DNA]</scope>
    <source>
        <strain evidence="1 2">IGB-41</strain>
    </source>
</reference>
<proteinExistence type="predicted"/>
<keyword evidence="2" id="KW-1185">Reference proteome</keyword>
<sequence>MFSSLSDASIPHTYHYYVVFLRVTMSGNYENERYGLGRMALQAALIGGKSRSNGQ</sequence>
<comment type="caution">
    <text evidence="1">The sequence shown here is derived from an EMBL/GenBank/DDBJ whole genome shotgun (WGS) entry which is preliminary data.</text>
</comment>
<gene>
    <name evidence="1" type="ORF">WG78_14330</name>
</gene>
<protein>
    <submittedName>
        <fullName evidence="1">Uncharacterized protein</fullName>
    </submittedName>
</protein>
<evidence type="ECO:0000313" key="2">
    <source>
        <dbReference type="Proteomes" id="UP000037939"/>
    </source>
</evidence>